<comment type="caution">
    <text evidence="3">The sequence shown here is derived from an EMBL/GenBank/DDBJ whole genome shotgun (WGS) entry which is preliminary data.</text>
</comment>
<keyword evidence="4" id="KW-1185">Reference proteome</keyword>
<dbReference type="InterPro" id="IPR023801">
    <property type="entry name" value="His_deacetylse_dom"/>
</dbReference>
<dbReference type="InterPro" id="IPR036273">
    <property type="entry name" value="CRAL/TRIO_N_dom_sf"/>
</dbReference>
<dbReference type="PRINTS" id="PR00180">
    <property type="entry name" value="CRETINALDHBP"/>
</dbReference>
<dbReference type="SUPFAM" id="SSF52087">
    <property type="entry name" value="CRAL/TRIO domain"/>
    <property type="match status" value="1"/>
</dbReference>
<protein>
    <submittedName>
        <fullName evidence="3">6431_t:CDS:1</fullName>
    </submittedName>
</protein>
<dbReference type="PANTHER" id="PTHR45657:SF1">
    <property type="entry name" value="CRAL-TRIO DOMAIN-CONTAINING PROTEIN YKL091C-RELATED"/>
    <property type="match status" value="1"/>
</dbReference>
<gene>
    <name evidence="3" type="ORF">RFULGI_LOCUS6909</name>
</gene>
<dbReference type="AlphaFoldDB" id="A0A9N9GHT4"/>
<dbReference type="Gene3D" id="3.40.800.20">
    <property type="entry name" value="Histone deacetylase domain"/>
    <property type="match status" value="2"/>
</dbReference>
<feature type="non-terminal residue" evidence="3">
    <location>
        <position position="494"/>
    </location>
</feature>
<dbReference type="InterPro" id="IPR023696">
    <property type="entry name" value="Ureohydrolase_dom_sf"/>
</dbReference>
<organism evidence="3 4">
    <name type="scientific">Racocetra fulgida</name>
    <dbReference type="NCBI Taxonomy" id="60492"/>
    <lineage>
        <taxon>Eukaryota</taxon>
        <taxon>Fungi</taxon>
        <taxon>Fungi incertae sedis</taxon>
        <taxon>Mucoromycota</taxon>
        <taxon>Glomeromycotina</taxon>
        <taxon>Glomeromycetes</taxon>
        <taxon>Diversisporales</taxon>
        <taxon>Gigasporaceae</taxon>
        <taxon>Racocetra</taxon>
    </lineage>
</organism>
<accession>A0A9N9GHT4</accession>
<dbReference type="OrthoDB" id="1434354at2759"/>
<dbReference type="Gene3D" id="3.40.525.10">
    <property type="entry name" value="CRAL-TRIO lipid binding domain"/>
    <property type="match status" value="1"/>
</dbReference>
<dbReference type="InterPro" id="IPR001251">
    <property type="entry name" value="CRAL-TRIO_dom"/>
</dbReference>
<dbReference type="PANTHER" id="PTHR45657">
    <property type="entry name" value="CRAL-TRIO DOMAIN-CONTAINING PROTEIN YKL091C-RELATED"/>
    <property type="match status" value="1"/>
</dbReference>
<feature type="domain" description="CRAL-TRIO" evidence="2">
    <location>
        <begin position="88"/>
        <end position="261"/>
    </location>
</feature>
<evidence type="ECO:0000313" key="3">
    <source>
        <dbReference type="EMBL" id="CAG8609158.1"/>
    </source>
</evidence>
<dbReference type="CDD" id="cd00170">
    <property type="entry name" value="SEC14"/>
    <property type="match status" value="1"/>
</dbReference>
<dbReference type="Proteomes" id="UP000789396">
    <property type="component" value="Unassembled WGS sequence"/>
</dbReference>
<dbReference type="SMART" id="SM00516">
    <property type="entry name" value="SEC14"/>
    <property type="match status" value="1"/>
</dbReference>
<evidence type="ECO:0000256" key="1">
    <source>
        <dbReference type="SAM" id="MobiDB-lite"/>
    </source>
</evidence>
<sequence length="494" mass="55551">MPADQQQKFTGHVGSLSPQQTETLEKFRSELNQEGVFDARRHDDACLLRFLRARKFDLAKAKKMFLDCEKWRKDFGVDELVKSFDYKERDEVMKHYPRYYHKTDKDGRPIYIEEIGRMDVKALYQITTLERQMQNLVVEYERLADTRLPACSKKSGKLIETSCTILDLKGVSLRSFASVSSFVKQASNIGQNYYPERMGKFYIINAPMLFSSVWNFVKPLLDEVTAAKIVILGSKYKQTLLENIPAENLPTAFGGTCECQGGCQLSDAGPWNEDHPQENGHVHENGTASVHPFDTQKYKRIHRILISTGIFDLTSFYEPSPPTQLDLANLHSSQYLDSLNSSSQLQKILEVPFVAILPHVLLKKKILDPMLLQTGGSVLAAELALEYGWGINLGGGFHHAHHDGGGGFCVYADITLMVEKILKGDPLGAMNLSSDAILKRDELVFRMALDHGIPIAMVLSGGYQKKNAEIIASSILNLIKKFDLLGKRKKSSDK</sequence>
<dbReference type="InterPro" id="IPR036865">
    <property type="entry name" value="CRAL-TRIO_dom_sf"/>
</dbReference>
<evidence type="ECO:0000313" key="4">
    <source>
        <dbReference type="Proteomes" id="UP000789396"/>
    </source>
</evidence>
<reference evidence="3" key="1">
    <citation type="submission" date="2021-06" db="EMBL/GenBank/DDBJ databases">
        <authorList>
            <person name="Kallberg Y."/>
            <person name="Tangrot J."/>
            <person name="Rosling A."/>
        </authorList>
    </citation>
    <scope>NUCLEOTIDE SEQUENCE</scope>
    <source>
        <strain evidence="3">IN212</strain>
    </source>
</reference>
<dbReference type="SUPFAM" id="SSF52768">
    <property type="entry name" value="Arginase/deacetylase"/>
    <property type="match status" value="1"/>
</dbReference>
<evidence type="ECO:0000259" key="2">
    <source>
        <dbReference type="PROSITE" id="PS50191"/>
    </source>
</evidence>
<dbReference type="SMART" id="SM01100">
    <property type="entry name" value="CRAL_TRIO_N"/>
    <property type="match status" value="1"/>
</dbReference>
<dbReference type="Pfam" id="PF03765">
    <property type="entry name" value="CRAL_TRIO_N"/>
    <property type="match status" value="1"/>
</dbReference>
<feature type="region of interest" description="Disordered" evidence="1">
    <location>
        <begin position="1"/>
        <end position="20"/>
    </location>
</feature>
<dbReference type="InterPro" id="IPR011074">
    <property type="entry name" value="CRAL/TRIO_N_dom"/>
</dbReference>
<dbReference type="InterPro" id="IPR037138">
    <property type="entry name" value="His_deacetylse_dom_sf"/>
</dbReference>
<dbReference type="Gene3D" id="1.10.8.20">
    <property type="entry name" value="N-terminal domain of phosphatidylinositol transfer protein sec14p"/>
    <property type="match status" value="1"/>
</dbReference>
<dbReference type="PROSITE" id="PS50191">
    <property type="entry name" value="CRAL_TRIO"/>
    <property type="match status" value="1"/>
</dbReference>
<dbReference type="EMBL" id="CAJVPZ010009427">
    <property type="protein sequence ID" value="CAG8609158.1"/>
    <property type="molecule type" value="Genomic_DNA"/>
</dbReference>
<name>A0A9N9GHT4_9GLOM</name>
<dbReference type="InterPro" id="IPR051026">
    <property type="entry name" value="PI/PC_transfer"/>
</dbReference>
<dbReference type="Pfam" id="PF00850">
    <property type="entry name" value="Hist_deacetyl"/>
    <property type="match status" value="1"/>
</dbReference>
<dbReference type="Pfam" id="PF00650">
    <property type="entry name" value="CRAL_TRIO"/>
    <property type="match status" value="1"/>
</dbReference>
<dbReference type="SUPFAM" id="SSF46938">
    <property type="entry name" value="CRAL/TRIO N-terminal domain"/>
    <property type="match status" value="1"/>
</dbReference>
<proteinExistence type="predicted"/>